<dbReference type="EnsemblPlants" id="PGSC0003DMT400043718">
    <property type="protein sequence ID" value="PGSC0003DMT400043718"/>
    <property type="gene ID" value="PGSC0003DMG401016979"/>
</dbReference>
<feature type="domain" description="C-JID" evidence="3">
    <location>
        <begin position="1"/>
        <end position="121"/>
    </location>
</feature>
<dbReference type="EnsemblPlants" id="PGSC0003DMT400043717">
    <property type="protein sequence ID" value="PGSC0003DMT400043717"/>
    <property type="gene ID" value="PGSC0003DMG401016979"/>
</dbReference>
<organism evidence="4 5">
    <name type="scientific">Solanum tuberosum</name>
    <name type="common">Potato</name>
    <dbReference type="NCBI Taxonomy" id="4113"/>
    <lineage>
        <taxon>Eukaryota</taxon>
        <taxon>Viridiplantae</taxon>
        <taxon>Streptophyta</taxon>
        <taxon>Embryophyta</taxon>
        <taxon>Tracheophyta</taxon>
        <taxon>Spermatophyta</taxon>
        <taxon>Magnoliopsida</taxon>
        <taxon>eudicotyledons</taxon>
        <taxon>Gunneridae</taxon>
        <taxon>Pentapetalae</taxon>
        <taxon>asterids</taxon>
        <taxon>lamiids</taxon>
        <taxon>Solanales</taxon>
        <taxon>Solanaceae</taxon>
        <taxon>Solanoideae</taxon>
        <taxon>Solaneae</taxon>
        <taxon>Solanum</taxon>
    </lineage>
</organism>
<dbReference type="InterPro" id="IPR045344">
    <property type="entry name" value="C-JID"/>
</dbReference>
<dbReference type="AlphaFoldDB" id="M1BF43"/>
<proteinExistence type="predicted"/>
<dbReference type="Gramene" id="PGSC0003DMT400043718">
    <property type="protein sequence ID" value="PGSC0003DMT400043718"/>
    <property type="gene ID" value="PGSC0003DMG401016979"/>
</dbReference>
<accession>M1BF43</accession>
<sequence>MGASVSVALPENWYVSDNFLGFAVCYLGKLIDITAHLIPLCDDGMSSMTQEFSLSNHSEYTDEDTSHFLLVPLGGLWDASKANGKTPNDYGCIRLYSPQERNDFGEINDFGVRLLYKDEAELHIGIRRSRYEEASRSSSKKQRSQVQVPLLPLFPTSPGL</sequence>
<name>M1BF43_SOLTU</name>
<keyword evidence="2" id="KW-0677">Repeat</keyword>
<dbReference type="Gramene" id="PGSC0003DMT400043717">
    <property type="protein sequence ID" value="PGSC0003DMT400043717"/>
    <property type="gene ID" value="PGSC0003DMG401016979"/>
</dbReference>
<reference evidence="4" key="2">
    <citation type="submission" date="2015-06" db="UniProtKB">
        <authorList>
            <consortium name="EnsemblPlants"/>
        </authorList>
    </citation>
    <scope>IDENTIFICATION</scope>
    <source>
        <strain evidence="4">DM1-3 516 R44</strain>
    </source>
</reference>
<evidence type="ECO:0000256" key="1">
    <source>
        <dbReference type="ARBA" id="ARBA00022614"/>
    </source>
</evidence>
<evidence type="ECO:0000313" key="5">
    <source>
        <dbReference type="Proteomes" id="UP000011115"/>
    </source>
</evidence>
<dbReference type="Pfam" id="PF20160">
    <property type="entry name" value="C-JID"/>
    <property type="match status" value="1"/>
</dbReference>
<dbReference type="InParanoid" id="M1BF43"/>
<protein>
    <submittedName>
        <fullName evidence="4">Leucine Rich Repeat family protein</fullName>
    </submittedName>
</protein>
<reference evidence="5" key="1">
    <citation type="journal article" date="2011" name="Nature">
        <title>Genome sequence and analysis of the tuber crop potato.</title>
        <authorList>
            <consortium name="The Potato Genome Sequencing Consortium"/>
        </authorList>
    </citation>
    <scope>NUCLEOTIDE SEQUENCE [LARGE SCALE GENOMIC DNA]</scope>
    <source>
        <strain evidence="5">cv. DM1-3 516 R44</strain>
    </source>
</reference>
<dbReference type="Proteomes" id="UP000011115">
    <property type="component" value="Unassembled WGS sequence"/>
</dbReference>
<evidence type="ECO:0000256" key="2">
    <source>
        <dbReference type="ARBA" id="ARBA00022737"/>
    </source>
</evidence>
<keyword evidence="5" id="KW-1185">Reference proteome</keyword>
<evidence type="ECO:0000259" key="3">
    <source>
        <dbReference type="Pfam" id="PF20160"/>
    </source>
</evidence>
<evidence type="ECO:0000313" key="4">
    <source>
        <dbReference type="EnsemblPlants" id="PGSC0003DMT400043718"/>
    </source>
</evidence>
<dbReference type="PaxDb" id="4113-PGSC0003DMT400043717"/>
<keyword evidence="1" id="KW-0433">Leucine-rich repeat</keyword>
<dbReference type="HOGENOM" id="CLU_1879099_0_0_1"/>